<dbReference type="STRING" id="1678840.ATC1_13943"/>
<dbReference type="InterPro" id="IPR000014">
    <property type="entry name" value="PAS"/>
</dbReference>
<evidence type="ECO:0000313" key="5">
    <source>
        <dbReference type="EMBL" id="GAP40961.1"/>
    </source>
</evidence>
<dbReference type="InterPro" id="IPR029016">
    <property type="entry name" value="GAF-like_dom_sf"/>
</dbReference>
<dbReference type="PANTHER" id="PTHR45228">
    <property type="entry name" value="CYCLIC DI-GMP PHOSPHODIESTERASE TM_0186-RELATED"/>
    <property type="match status" value="1"/>
</dbReference>
<evidence type="ECO:0000259" key="3">
    <source>
        <dbReference type="PROSITE" id="PS50113"/>
    </source>
</evidence>
<feature type="transmembrane region" description="Helical" evidence="1">
    <location>
        <begin position="46"/>
        <end position="63"/>
    </location>
</feature>
<organism evidence="5">
    <name type="scientific">Flexilinea flocculi</name>
    <dbReference type="NCBI Taxonomy" id="1678840"/>
    <lineage>
        <taxon>Bacteria</taxon>
        <taxon>Bacillati</taxon>
        <taxon>Chloroflexota</taxon>
        <taxon>Anaerolineae</taxon>
        <taxon>Anaerolineales</taxon>
        <taxon>Anaerolineaceae</taxon>
        <taxon>Flexilinea</taxon>
    </lineage>
</organism>
<dbReference type="Pfam" id="PF01590">
    <property type="entry name" value="GAF"/>
    <property type="match status" value="1"/>
</dbReference>
<evidence type="ECO:0000256" key="1">
    <source>
        <dbReference type="SAM" id="Phobius"/>
    </source>
</evidence>
<protein>
    <submittedName>
        <fullName evidence="5">Protein containing PAS domain S-box</fullName>
    </submittedName>
</protein>
<dbReference type="Gene3D" id="3.30.450.20">
    <property type="entry name" value="PAS domain"/>
    <property type="match status" value="1"/>
</dbReference>
<feature type="domain" description="PAC" evidence="3">
    <location>
        <begin position="157"/>
        <end position="210"/>
    </location>
</feature>
<evidence type="ECO:0000313" key="6">
    <source>
        <dbReference type="Proteomes" id="UP000053370"/>
    </source>
</evidence>
<feature type="domain" description="HD-GYP" evidence="4">
    <location>
        <begin position="390"/>
        <end position="581"/>
    </location>
</feature>
<dbReference type="PROSITE" id="PS50113">
    <property type="entry name" value="PAC"/>
    <property type="match status" value="1"/>
</dbReference>
<dbReference type="NCBIfam" id="TIGR00229">
    <property type="entry name" value="sensory_box"/>
    <property type="match status" value="1"/>
</dbReference>
<dbReference type="EMBL" id="DF968181">
    <property type="protein sequence ID" value="GAP40961.1"/>
    <property type="molecule type" value="Genomic_DNA"/>
</dbReference>
<sequence length="581" mass="67241">MKKWSSLEFRVAFTYLIVGVLWIFFSDMILAVLVADTDLMTHIQNYKGWFFVAASSLLIYFLVQSHLHARQIAEQKEEESNRRLRMAMEASQQGIFDFNIQSGELVVDDAYYRLLGYDPQGVFVETRDSFLQSIHPDDVENYLQVFREYMDGRSDIFRIEFRHRTANGNWRWFLSMGKIVKYDADHKPLRMLGTFLDITDKKDADLEIERLLHESQNRLQRLETLRAVDQSINENEPLSATLKLLTQKIKEHLKVDAVGIYILENTFHQYELAVADGFIPVSIQKLQTLKMRFPETDDELKVLRQINPDSKLLWPELAALLKEEGFQDFLVVPLIMQGSAMKGVLVLFSREKFSVDDEWLLYNETLAGQMAIAIANAKLIDGLKRANVELEEAYDRTIEGWSKALDLRDKETKGHSSRVMQMTMDLAQILGISEEELIHIRRGALLHDMGKMGIPDSILLKPAKLTEEEFDMIRKHPQFAFDMLNPIVYLRQALDIPYSHHEKWDGTGYPQGLSGETIPIAARLFAVVDVYDALTSHRPYREPWSHEKTMEYIHSMSGSHFDPQIVAVFEAYMQKKGQDAF</sequence>
<keyword evidence="6" id="KW-1185">Reference proteome</keyword>
<keyword evidence="1" id="KW-0812">Transmembrane</keyword>
<reference evidence="5" key="1">
    <citation type="journal article" date="2015" name="Genome Announc.">
        <title>Draft Genome Sequence of Anaerolineae Strain TC1, a Novel Isolate from a Methanogenic Wastewater Treatment System.</title>
        <authorList>
            <person name="Matsuura N."/>
            <person name="Tourlousse D.M."/>
            <person name="Sun L."/>
            <person name="Toyonaga M."/>
            <person name="Kuroda K."/>
            <person name="Ohashi A."/>
            <person name="Cruz R."/>
            <person name="Yamaguchi T."/>
            <person name="Sekiguchi Y."/>
        </authorList>
    </citation>
    <scope>NUCLEOTIDE SEQUENCE [LARGE SCALE GENOMIC DNA]</scope>
    <source>
        <strain evidence="5">TC1</strain>
    </source>
</reference>
<dbReference type="AlphaFoldDB" id="A0A0S7BTZ3"/>
<accession>A0A0S7BTZ3</accession>
<keyword evidence="1" id="KW-1133">Transmembrane helix</keyword>
<dbReference type="SMART" id="SM00091">
    <property type="entry name" value="PAS"/>
    <property type="match status" value="1"/>
</dbReference>
<dbReference type="PANTHER" id="PTHR45228:SF1">
    <property type="entry name" value="CYCLIC DI-GMP PHOSPHODIESTERASE TM_0186"/>
    <property type="match status" value="1"/>
</dbReference>
<dbReference type="PATRIC" id="fig|1678840.3.peg.2332"/>
<dbReference type="InterPro" id="IPR001610">
    <property type="entry name" value="PAC"/>
</dbReference>
<dbReference type="SUPFAM" id="SSF55785">
    <property type="entry name" value="PYP-like sensor domain (PAS domain)"/>
    <property type="match status" value="1"/>
</dbReference>
<dbReference type="InterPro" id="IPR052020">
    <property type="entry name" value="Cyclic_di-GMP/3'3'-cGAMP_PDE"/>
</dbReference>
<dbReference type="SUPFAM" id="SSF55781">
    <property type="entry name" value="GAF domain-like"/>
    <property type="match status" value="1"/>
</dbReference>
<dbReference type="CDD" id="cd00130">
    <property type="entry name" value="PAS"/>
    <property type="match status" value="1"/>
</dbReference>
<dbReference type="RefSeq" id="WP_082174740.1">
    <property type="nucleotide sequence ID" value="NZ_DF968181.1"/>
</dbReference>
<dbReference type="InterPro" id="IPR003018">
    <property type="entry name" value="GAF"/>
</dbReference>
<evidence type="ECO:0000259" key="2">
    <source>
        <dbReference type="PROSITE" id="PS50112"/>
    </source>
</evidence>
<dbReference type="SUPFAM" id="SSF109604">
    <property type="entry name" value="HD-domain/PDEase-like"/>
    <property type="match status" value="1"/>
</dbReference>
<dbReference type="SMART" id="SM00086">
    <property type="entry name" value="PAC"/>
    <property type="match status" value="1"/>
</dbReference>
<evidence type="ECO:0000259" key="4">
    <source>
        <dbReference type="PROSITE" id="PS51832"/>
    </source>
</evidence>
<dbReference type="Gene3D" id="3.30.450.40">
    <property type="match status" value="1"/>
</dbReference>
<keyword evidence="1" id="KW-0472">Membrane</keyword>
<dbReference type="Gene3D" id="1.10.3210.10">
    <property type="entry name" value="Hypothetical protein af1432"/>
    <property type="match status" value="1"/>
</dbReference>
<proteinExistence type="predicted"/>
<dbReference type="Proteomes" id="UP000053370">
    <property type="component" value="Unassembled WGS sequence"/>
</dbReference>
<dbReference type="CDD" id="cd00077">
    <property type="entry name" value="HDc"/>
    <property type="match status" value="1"/>
</dbReference>
<dbReference type="PROSITE" id="PS50112">
    <property type="entry name" value="PAS"/>
    <property type="match status" value="1"/>
</dbReference>
<dbReference type="SMART" id="SM00471">
    <property type="entry name" value="HDc"/>
    <property type="match status" value="1"/>
</dbReference>
<gene>
    <name evidence="5" type="ORF">ATC1_13943</name>
</gene>
<dbReference type="InterPro" id="IPR000700">
    <property type="entry name" value="PAS-assoc_C"/>
</dbReference>
<dbReference type="InterPro" id="IPR037522">
    <property type="entry name" value="HD_GYP_dom"/>
</dbReference>
<dbReference type="InterPro" id="IPR035965">
    <property type="entry name" value="PAS-like_dom_sf"/>
</dbReference>
<dbReference type="OrthoDB" id="9804863at2"/>
<dbReference type="PROSITE" id="PS51832">
    <property type="entry name" value="HD_GYP"/>
    <property type="match status" value="1"/>
</dbReference>
<feature type="domain" description="PAS" evidence="2">
    <location>
        <begin position="80"/>
        <end position="153"/>
    </location>
</feature>
<dbReference type="InterPro" id="IPR013655">
    <property type="entry name" value="PAS_fold_3"/>
</dbReference>
<dbReference type="InterPro" id="IPR003607">
    <property type="entry name" value="HD/PDEase_dom"/>
</dbReference>
<dbReference type="Pfam" id="PF13487">
    <property type="entry name" value="HD_5"/>
    <property type="match status" value="1"/>
</dbReference>
<feature type="transmembrane region" description="Helical" evidence="1">
    <location>
        <begin position="12"/>
        <end position="34"/>
    </location>
</feature>
<dbReference type="Pfam" id="PF08447">
    <property type="entry name" value="PAS_3"/>
    <property type="match status" value="1"/>
</dbReference>
<name>A0A0S7BTZ3_9CHLR</name>